<evidence type="ECO:0000313" key="2">
    <source>
        <dbReference type="EMBL" id="GGA85154.1"/>
    </source>
</evidence>
<organism evidence="2 3">
    <name type="scientific">Ornithinibacillus halotolerans</name>
    <dbReference type="NCBI Taxonomy" id="1274357"/>
    <lineage>
        <taxon>Bacteria</taxon>
        <taxon>Bacillati</taxon>
        <taxon>Bacillota</taxon>
        <taxon>Bacilli</taxon>
        <taxon>Bacillales</taxon>
        <taxon>Bacillaceae</taxon>
        <taxon>Ornithinibacillus</taxon>
    </lineage>
</organism>
<dbReference type="RefSeq" id="WP_188385515.1">
    <property type="nucleotide sequence ID" value="NZ_BMEY01000018.1"/>
</dbReference>
<protein>
    <recommendedName>
        <fullName evidence="1">DinB-like domain-containing protein</fullName>
    </recommendedName>
</protein>
<feature type="domain" description="DinB-like" evidence="1">
    <location>
        <begin position="27"/>
        <end position="143"/>
    </location>
</feature>
<proteinExistence type="predicted"/>
<keyword evidence="3" id="KW-1185">Reference proteome</keyword>
<dbReference type="AlphaFoldDB" id="A0A916WBD2"/>
<reference evidence="2" key="2">
    <citation type="submission" date="2020-09" db="EMBL/GenBank/DDBJ databases">
        <authorList>
            <person name="Sun Q."/>
            <person name="Zhou Y."/>
        </authorList>
    </citation>
    <scope>NUCLEOTIDE SEQUENCE</scope>
    <source>
        <strain evidence="2">CGMCC 1.12408</strain>
    </source>
</reference>
<dbReference type="InterPro" id="IPR024775">
    <property type="entry name" value="DinB-like"/>
</dbReference>
<evidence type="ECO:0000259" key="1">
    <source>
        <dbReference type="Pfam" id="PF12867"/>
    </source>
</evidence>
<dbReference type="EMBL" id="BMEY01000018">
    <property type="protein sequence ID" value="GGA85154.1"/>
    <property type="molecule type" value="Genomic_DNA"/>
</dbReference>
<sequence length="148" mass="17438">MNKTYQQFESTIDEITKISDTEYTLLLEPIQEGKWSIREIIGHLYYWDKYNVEVMVPKMQENANLPPFPDHDEHNAEGIAKLEGKSLETIIDLFIKTRKRLIDSILEVKPETRFTIGKGKRQFSGESFIKIFLKHDQHHLKQIHNKLA</sequence>
<reference evidence="2" key="1">
    <citation type="journal article" date="2014" name="Int. J. Syst. Evol. Microbiol.">
        <title>Complete genome sequence of Corynebacterium casei LMG S-19264T (=DSM 44701T), isolated from a smear-ripened cheese.</title>
        <authorList>
            <consortium name="US DOE Joint Genome Institute (JGI-PGF)"/>
            <person name="Walter F."/>
            <person name="Albersmeier A."/>
            <person name="Kalinowski J."/>
            <person name="Ruckert C."/>
        </authorList>
    </citation>
    <scope>NUCLEOTIDE SEQUENCE</scope>
    <source>
        <strain evidence="2">CGMCC 1.12408</strain>
    </source>
</reference>
<gene>
    <name evidence="2" type="ORF">GCM10008025_30240</name>
</gene>
<dbReference type="Gene3D" id="1.20.120.450">
    <property type="entry name" value="dinb family like domain"/>
    <property type="match status" value="1"/>
</dbReference>
<dbReference type="InterPro" id="IPR034660">
    <property type="entry name" value="DinB/YfiT-like"/>
</dbReference>
<name>A0A916WBD2_9BACI</name>
<evidence type="ECO:0000313" key="3">
    <source>
        <dbReference type="Proteomes" id="UP000613512"/>
    </source>
</evidence>
<comment type="caution">
    <text evidence="2">The sequence shown here is derived from an EMBL/GenBank/DDBJ whole genome shotgun (WGS) entry which is preliminary data.</text>
</comment>
<accession>A0A916WBD2</accession>
<dbReference type="Proteomes" id="UP000613512">
    <property type="component" value="Unassembled WGS sequence"/>
</dbReference>
<dbReference type="SUPFAM" id="SSF109854">
    <property type="entry name" value="DinB/YfiT-like putative metalloenzymes"/>
    <property type="match status" value="1"/>
</dbReference>
<dbReference type="Pfam" id="PF12867">
    <property type="entry name" value="DinB_2"/>
    <property type="match status" value="1"/>
</dbReference>